<feature type="non-terminal residue" evidence="1">
    <location>
        <position position="335"/>
    </location>
</feature>
<dbReference type="EMBL" id="CADCXU010032065">
    <property type="protein sequence ID" value="CAB0017909.1"/>
    <property type="molecule type" value="Genomic_DNA"/>
</dbReference>
<name>A0A6H5HM64_9HEMI</name>
<protein>
    <submittedName>
        <fullName evidence="1">Uncharacterized protein</fullName>
    </submittedName>
</protein>
<reference evidence="1 2" key="1">
    <citation type="submission" date="2020-02" db="EMBL/GenBank/DDBJ databases">
        <authorList>
            <person name="Ferguson B K."/>
        </authorList>
    </citation>
    <scope>NUCLEOTIDE SEQUENCE [LARGE SCALE GENOMIC DNA]</scope>
</reference>
<evidence type="ECO:0000313" key="2">
    <source>
        <dbReference type="Proteomes" id="UP000479000"/>
    </source>
</evidence>
<keyword evidence="2" id="KW-1185">Reference proteome</keyword>
<accession>A0A6H5HM64</accession>
<evidence type="ECO:0000313" key="1">
    <source>
        <dbReference type="EMBL" id="CAB0017909.1"/>
    </source>
</evidence>
<gene>
    <name evidence="1" type="ORF">NTEN_LOCUS21827</name>
</gene>
<dbReference type="Proteomes" id="UP000479000">
    <property type="component" value="Unassembled WGS sequence"/>
</dbReference>
<sequence>MFYFPRSFCRNMLLLEHPVGMTPIFLPETFTDSTFSERTNTTFAELCWMFNCRKRADASNSSRTSGREKIPLPAVVWERSPSNHLLRVAPSRTAQETGAISAVPNRPIILEKELKQWASSILSKEKYRKPLTYRSGQAGLGRAVPQICAETQDMFHQDRNAMFALTSCPCSWNPTLRTIVILVDHNRRNQNEYEHVASELITRLWKRVFPLSNSRRRKTVKQNIVSIRRVAFRKIVFRSVAIGAVNKLMPDKEVNKAPVGKTKESPVEADIGESARVTKRYKTSSRSARTIVPNTCIHVLDTGRAVTMTPRTGYLTIFTTGRREEKDVDFEHRST</sequence>
<proteinExistence type="predicted"/>
<organism evidence="1 2">
    <name type="scientific">Nesidiocoris tenuis</name>
    <dbReference type="NCBI Taxonomy" id="355587"/>
    <lineage>
        <taxon>Eukaryota</taxon>
        <taxon>Metazoa</taxon>
        <taxon>Ecdysozoa</taxon>
        <taxon>Arthropoda</taxon>
        <taxon>Hexapoda</taxon>
        <taxon>Insecta</taxon>
        <taxon>Pterygota</taxon>
        <taxon>Neoptera</taxon>
        <taxon>Paraneoptera</taxon>
        <taxon>Hemiptera</taxon>
        <taxon>Heteroptera</taxon>
        <taxon>Panheteroptera</taxon>
        <taxon>Cimicomorpha</taxon>
        <taxon>Miridae</taxon>
        <taxon>Dicyphina</taxon>
        <taxon>Nesidiocoris</taxon>
    </lineage>
</organism>
<dbReference type="AlphaFoldDB" id="A0A6H5HM64"/>